<organism evidence="3 4">
    <name type="scientific">Hyphodiscus hymeniophilus</name>
    <dbReference type="NCBI Taxonomy" id="353542"/>
    <lineage>
        <taxon>Eukaryota</taxon>
        <taxon>Fungi</taxon>
        <taxon>Dikarya</taxon>
        <taxon>Ascomycota</taxon>
        <taxon>Pezizomycotina</taxon>
        <taxon>Leotiomycetes</taxon>
        <taxon>Helotiales</taxon>
        <taxon>Hyphodiscaceae</taxon>
        <taxon>Hyphodiscus</taxon>
    </lineage>
</organism>
<dbReference type="GO" id="GO:0030515">
    <property type="term" value="F:snoRNA binding"/>
    <property type="evidence" value="ECO:0007669"/>
    <property type="project" value="TreeGrafter"/>
</dbReference>
<feature type="compositionally biased region" description="Low complexity" evidence="2">
    <location>
        <begin position="503"/>
        <end position="513"/>
    </location>
</feature>
<dbReference type="GO" id="GO:0006364">
    <property type="term" value="P:rRNA processing"/>
    <property type="evidence" value="ECO:0007669"/>
    <property type="project" value="TreeGrafter"/>
</dbReference>
<dbReference type="Proteomes" id="UP000785200">
    <property type="component" value="Unassembled WGS sequence"/>
</dbReference>
<keyword evidence="4" id="KW-1185">Reference proteome</keyword>
<dbReference type="GO" id="GO:0005730">
    <property type="term" value="C:nucleolus"/>
    <property type="evidence" value="ECO:0007669"/>
    <property type="project" value="TreeGrafter"/>
</dbReference>
<feature type="region of interest" description="Disordered" evidence="2">
    <location>
        <begin position="430"/>
        <end position="522"/>
    </location>
</feature>
<name>A0A9P6VF52_9HELO</name>
<evidence type="ECO:0000256" key="2">
    <source>
        <dbReference type="SAM" id="MobiDB-lite"/>
    </source>
</evidence>
<dbReference type="Pfam" id="PF05291">
    <property type="entry name" value="Bystin"/>
    <property type="match status" value="1"/>
</dbReference>
<dbReference type="PANTHER" id="PTHR12821:SF0">
    <property type="entry name" value="BYSTIN"/>
    <property type="match status" value="1"/>
</dbReference>
<dbReference type="AlphaFoldDB" id="A0A9P6VF52"/>
<gene>
    <name evidence="3" type="ORF">D0Z07_6136</name>
</gene>
<dbReference type="EMBL" id="VNKQ01000014">
    <property type="protein sequence ID" value="KAG0646704.1"/>
    <property type="molecule type" value="Genomic_DNA"/>
</dbReference>
<feature type="compositionally biased region" description="Basic and acidic residues" evidence="2">
    <location>
        <begin position="484"/>
        <end position="495"/>
    </location>
</feature>
<accession>A0A9P6VF52</accession>
<feature type="region of interest" description="Disordered" evidence="2">
    <location>
        <begin position="1"/>
        <end position="45"/>
    </location>
</feature>
<sequence>MPKATTPIAADRQARRHNPLEHDLTAAGPLKTKSGKRKSLHLSSEEKFVDSKASRKILRIGQELAYEDEAENQVQKPNLAFDFESRFEDDEGEDIYVDGEGDAEAWGDEEEEVEFDELSPADQAMFAKFMPEQEDQLLKSGWGGEVEEEEEGTTNLADLILEKIAEKEAMEARGGMGPEPGPVDDDFEIPAKVVEVYMKIGLILSRYKSGKLPKPFKILPTVPHWEQILDITRPEKWTANAVYEATKIFVSSTPITAQKFMEIVVLGRVREEIYETKKLNVHLFKALKKGLYKPAAWFKGFLFPLVADGNCTLREATIISAVLVRVSIPVLHSAAAIKGLCDIAAREASAGTEGGGATNIFIKALLDKKYALPYQVIDALVFHFMRFRSVDPASVQPDEIPMQGLSAAGARDAKLPVIWHQFSLSPVDSGEISQKRLSKTTTRSLAPASTMASAQQAIPRKGVSESSYTVHRPSEPGPSSHPEIIQDHQDEDHRSSTPPPYSGPTSSSMSIPTVPQPQPSYPGLPRLNYTLYSPQTFVLSSDHTTITSYEPRFSTYPTALVSIIQSLAAIPPKPMVRVIGKRGSDGQVDFDVKINMMNLIVPEEERKGRMNYVKVIGNGESGFRGESKESTVPTRTGGLEEWARVYCEDQSSIKHFALERTIINWDTSYLEGRLLSLISSTSYRGHVAISFPLTHNRVVVHSPDKVNRFFSSVTKVFTGTKKYEIIKSVWPYADVARGEQGRRCAVQEEEVWFRNWSDSIKQAVMSRRKGWVTVEDRLEFLMEPKVADGVKPPEWGNH</sequence>
<dbReference type="GO" id="GO:0030688">
    <property type="term" value="C:preribosome, small subunit precursor"/>
    <property type="evidence" value="ECO:0007669"/>
    <property type="project" value="TreeGrafter"/>
</dbReference>
<reference evidence="3" key="1">
    <citation type="submission" date="2019-07" db="EMBL/GenBank/DDBJ databases">
        <title>Hyphodiscus hymeniophilus genome sequencing and assembly.</title>
        <authorList>
            <person name="Kramer G."/>
            <person name="Nodwell J."/>
        </authorList>
    </citation>
    <scope>NUCLEOTIDE SEQUENCE</scope>
    <source>
        <strain evidence="3">ATCC 34498</strain>
    </source>
</reference>
<dbReference type="InterPro" id="IPR007955">
    <property type="entry name" value="Bystin"/>
</dbReference>
<evidence type="ECO:0000313" key="4">
    <source>
        <dbReference type="Proteomes" id="UP000785200"/>
    </source>
</evidence>
<comment type="caution">
    <text evidence="3">The sequence shown here is derived from an EMBL/GenBank/DDBJ whole genome shotgun (WGS) entry which is preliminary data.</text>
</comment>
<protein>
    <submittedName>
        <fullName evidence="3">Bystin</fullName>
    </submittedName>
</protein>
<evidence type="ECO:0000313" key="3">
    <source>
        <dbReference type="EMBL" id="KAG0646704.1"/>
    </source>
</evidence>
<dbReference type="PANTHER" id="PTHR12821">
    <property type="entry name" value="BYSTIN"/>
    <property type="match status" value="1"/>
</dbReference>
<proteinExistence type="inferred from homology"/>
<dbReference type="GO" id="GO:0005737">
    <property type="term" value="C:cytoplasm"/>
    <property type="evidence" value="ECO:0007669"/>
    <property type="project" value="TreeGrafter"/>
</dbReference>
<comment type="similarity">
    <text evidence="1">Belongs to the bystin family.</text>
</comment>
<evidence type="ECO:0000256" key="1">
    <source>
        <dbReference type="ARBA" id="ARBA00007114"/>
    </source>
</evidence>
<dbReference type="OrthoDB" id="2192561at2759"/>